<comment type="caution">
    <text evidence="1">The sequence shown here is derived from an EMBL/GenBank/DDBJ whole genome shotgun (WGS) entry which is preliminary data.</text>
</comment>
<evidence type="ECO:0000313" key="2">
    <source>
        <dbReference type="Proteomes" id="UP000276133"/>
    </source>
</evidence>
<organism evidence="1 2">
    <name type="scientific">Brachionus plicatilis</name>
    <name type="common">Marine rotifer</name>
    <name type="synonym">Brachionus muelleri</name>
    <dbReference type="NCBI Taxonomy" id="10195"/>
    <lineage>
        <taxon>Eukaryota</taxon>
        <taxon>Metazoa</taxon>
        <taxon>Spiralia</taxon>
        <taxon>Gnathifera</taxon>
        <taxon>Rotifera</taxon>
        <taxon>Eurotatoria</taxon>
        <taxon>Monogononta</taxon>
        <taxon>Pseudotrocha</taxon>
        <taxon>Ploima</taxon>
        <taxon>Brachionidae</taxon>
        <taxon>Brachionus</taxon>
    </lineage>
</organism>
<dbReference type="Proteomes" id="UP000276133">
    <property type="component" value="Unassembled WGS sequence"/>
</dbReference>
<proteinExistence type="predicted"/>
<keyword evidence="2" id="KW-1185">Reference proteome</keyword>
<evidence type="ECO:0000313" key="1">
    <source>
        <dbReference type="EMBL" id="RMZ94230.1"/>
    </source>
</evidence>
<gene>
    <name evidence="1" type="ORF">BpHYR1_053277</name>
</gene>
<sequence length="83" mass="9361">MLLKSHGNTQFVTQVSSVFKTLRLVKSLTQSLKQISAILLLTYSRDCILEILGIWTLHFILKISQTTLGFMSNPSPSVHLILF</sequence>
<reference evidence="1 2" key="1">
    <citation type="journal article" date="2018" name="Sci. Rep.">
        <title>Genomic signatures of local adaptation to the degree of environmental predictability in rotifers.</title>
        <authorList>
            <person name="Franch-Gras L."/>
            <person name="Hahn C."/>
            <person name="Garcia-Roger E.M."/>
            <person name="Carmona M.J."/>
            <person name="Serra M."/>
            <person name="Gomez A."/>
        </authorList>
    </citation>
    <scope>NUCLEOTIDE SEQUENCE [LARGE SCALE GENOMIC DNA]</scope>
    <source>
        <strain evidence="1">HYR1</strain>
    </source>
</reference>
<dbReference type="AlphaFoldDB" id="A0A3M7P5Y5"/>
<protein>
    <submittedName>
        <fullName evidence="1">Uncharacterized protein</fullName>
    </submittedName>
</protein>
<dbReference type="EMBL" id="REGN01013211">
    <property type="protein sequence ID" value="RMZ94230.1"/>
    <property type="molecule type" value="Genomic_DNA"/>
</dbReference>
<name>A0A3M7P5Y5_BRAPC</name>
<accession>A0A3M7P5Y5</accession>